<gene>
    <name evidence="2" type="ORF">GCM10010403_43340</name>
</gene>
<name>A0ABP5T452_9ACTN</name>
<evidence type="ECO:0000256" key="1">
    <source>
        <dbReference type="SAM" id="MobiDB-lite"/>
    </source>
</evidence>
<dbReference type="EMBL" id="BAAASX010000008">
    <property type="protein sequence ID" value="GAA2345164.1"/>
    <property type="molecule type" value="Genomic_DNA"/>
</dbReference>
<dbReference type="Proteomes" id="UP001501584">
    <property type="component" value="Unassembled WGS sequence"/>
</dbReference>
<reference evidence="3" key="1">
    <citation type="journal article" date="2019" name="Int. J. Syst. Evol. Microbiol.">
        <title>The Global Catalogue of Microorganisms (GCM) 10K type strain sequencing project: providing services to taxonomists for standard genome sequencing and annotation.</title>
        <authorList>
            <consortium name="The Broad Institute Genomics Platform"/>
            <consortium name="The Broad Institute Genome Sequencing Center for Infectious Disease"/>
            <person name="Wu L."/>
            <person name="Ma J."/>
        </authorList>
    </citation>
    <scope>NUCLEOTIDE SEQUENCE [LARGE SCALE GENOMIC DNA]</scope>
    <source>
        <strain evidence="3">JCM 6238</strain>
    </source>
</reference>
<feature type="region of interest" description="Disordered" evidence="1">
    <location>
        <begin position="1"/>
        <end position="37"/>
    </location>
</feature>
<evidence type="ECO:0000313" key="3">
    <source>
        <dbReference type="Proteomes" id="UP001501584"/>
    </source>
</evidence>
<sequence>MRPANRCAPDPSVTVDSVLPPGPVSVTVTPPTGSPQAVAVPATSGRWVSRKSCPVMGVVWAGATVTGRSSTPS</sequence>
<accession>A0ABP5T452</accession>
<keyword evidence="3" id="KW-1185">Reference proteome</keyword>
<proteinExistence type="predicted"/>
<protein>
    <submittedName>
        <fullName evidence="2">Uncharacterized protein</fullName>
    </submittedName>
</protein>
<feature type="compositionally biased region" description="Low complexity" evidence="1">
    <location>
        <begin position="24"/>
        <end position="35"/>
    </location>
</feature>
<organism evidence="2 3">
    <name type="scientific">Glycomyces rutgersensis</name>
    <dbReference type="NCBI Taxonomy" id="58115"/>
    <lineage>
        <taxon>Bacteria</taxon>
        <taxon>Bacillati</taxon>
        <taxon>Actinomycetota</taxon>
        <taxon>Actinomycetes</taxon>
        <taxon>Glycomycetales</taxon>
        <taxon>Glycomycetaceae</taxon>
        <taxon>Glycomyces</taxon>
    </lineage>
</organism>
<evidence type="ECO:0000313" key="2">
    <source>
        <dbReference type="EMBL" id="GAA2345164.1"/>
    </source>
</evidence>
<comment type="caution">
    <text evidence="2">The sequence shown here is derived from an EMBL/GenBank/DDBJ whole genome shotgun (WGS) entry which is preliminary data.</text>
</comment>